<keyword evidence="4 6" id="KW-1015">Disulfide bond</keyword>
<dbReference type="Pfam" id="PF00086">
    <property type="entry name" value="Thyroglobulin_1"/>
    <property type="match status" value="1"/>
</dbReference>
<dbReference type="InterPro" id="IPR036857">
    <property type="entry name" value="Thyroglobulin_1_sf"/>
</dbReference>
<name>A0A8B9GXY4_ASTMX</name>
<evidence type="ECO:0000313" key="8">
    <source>
        <dbReference type="Ensembl" id="ENSAMXP00005003359.1"/>
    </source>
</evidence>
<evidence type="ECO:0000256" key="6">
    <source>
        <dbReference type="PROSITE-ProRule" id="PRU00500"/>
    </source>
</evidence>
<dbReference type="PANTHER" id="PTHR12352:SF25">
    <property type="entry name" value="SPARC_OSTEONECTIN, CWCV AND KAZAL LIKE DOMAINS PROTEOGLYCAN 1"/>
    <property type="match status" value="1"/>
</dbReference>
<dbReference type="GO" id="GO:0005615">
    <property type="term" value="C:extracellular space"/>
    <property type="evidence" value="ECO:0007669"/>
    <property type="project" value="TreeGrafter"/>
</dbReference>
<feature type="domain" description="Thyroglobulin type-1" evidence="7">
    <location>
        <begin position="1"/>
        <end position="61"/>
    </location>
</feature>
<dbReference type="Proteomes" id="UP000694621">
    <property type="component" value="Unplaced"/>
</dbReference>
<dbReference type="Gene3D" id="4.10.800.10">
    <property type="entry name" value="Thyroglobulin type-1"/>
    <property type="match status" value="1"/>
</dbReference>
<proteinExistence type="predicted"/>
<protein>
    <recommendedName>
        <fullName evidence="7">Thyroglobulin type-1 domain-containing protein</fullName>
    </recommendedName>
</protein>
<dbReference type="SMART" id="SM00211">
    <property type="entry name" value="TY"/>
    <property type="match status" value="1"/>
</dbReference>
<accession>A0A8B9GXY4</accession>
<dbReference type="InterPro" id="IPR000716">
    <property type="entry name" value="Thyroglobulin_1"/>
</dbReference>
<keyword evidence="3" id="KW-0677">Repeat</keyword>
<dbReference type="GO" id="GO:0035592">
    <property type="term" value="P:establishment of protein localization to extracellular region"/>
    <property type="evidence" value="ECO:0007669"/>
    <property type="project" value="TreeGrafter"/>
</dbReference>
<dbReference type="Ensembl" id="ENSAMXT00005003856.1">
    <property type="protein sequence ID" value="ENSAMXP00005003359.1"/>
    <property type="gene ID" value="ENSAMXG00005002133.1"/>
</dbReference>
<evidence type="ECO:0000256" key="3">
    <source>
        <dbReference type="ARBA" id="ARBA00022737"/>
    </source>
</evidence>
<evidence type="ECO:0000256" key="2">
    <source>
        <dbReference type="ARBA" id="ARBA00022525"/>
    </source>
</evidence>
<organism evidence="8 9">
    <name type="scientific">Astyanax mexicanus</name>
    <name type="common">Blind cave fish</name>
    <name type="synonym">Astyanax fasciatus mexicanus</name>
    <dbReference type="NCBI Taxonomy" id="7994"/>
    <lineage>
        <taxon>Eukaryota</taxon>
        <taxon>Metazoa</taxon>
        <taxon>Chordata</taxon>
        <taxon>Craniata</taxon>
        <taxon>Vertebrata</taxon>
        <taxon>Euteleostomi</taxon>
        <taxon>Actinopterygii</taxon>
        <taxon>Neopterygii</taxon>
        <taxon>Teleostei</taxon>
        <taxon>Ostariophysi</taxon>
        <taxon>Characiformes</taxon>
        <taxon>Characoidei</taxon>
        <taxon>Acestrorhamphidae</taxon>
        <taxon>Acestrorhamphinae</taxon>
        <taxon>Astyanax</taxon>
    </lineage>
</organism>
<feature type="disulfide bond" evidence="6">
    <location>
        <begin position="33"/>
        <end position="40"/>
    </location>
</feature>
<keyword evidence="2" id="KW-0964">Secreted</keyword>
<dbReference type="InterPro" id="IPR051950">
    <property type="entry name" value="Dev_reg/Prot_inhib"/>
</dbReference>
<keyword evidence="5" id="KW-0325">Glycoprotein</keyword>
<evidence type="ECO:0000256" key="4">
    <source>
        <dbReference type="ARBA" id="ARBA00023157"/>
    </source>
</evidence>
<evidence type="ECO:0000259" key="7">
    <source>
        <dbReference type="PROSITE" id="PS51162"/>
    </source>
</evidence>
<comment type="subcellular location">
    <subcellularLocation>
        <location evidence="1">Secreted</location>
    </subcellularLocation>
</comment>
<sequence>MCNEQNGDLKLFHSLSQYIPACDEDGFYRSHQCHGSTGQCWCVDRYGNEVAGSRKMGTTECGTKE</sequence>
<comment type="caution">
    <text evidence="6">Lacks conserved residue(s) required for the propagation of feature annotation.</text>
</comment>
<dbReference type="PROSITE" id="PS00484">
    <property type="entry name" value="THYROGLOBULIN_1_1"/>
    <property type="match status" value="1"/>
</dbReference>
<dbReference type="SUPFAM" id="SSF57610">
    <property type="entry name" value="Thyroglobulin type-1 domain"/>
    <property type="match status" value="1"/>
</dbReference>
<evidence type="ECO:0000256" key="5">
    <source>
        <dbReference type="ARBA" id="ARBA00023180"/>
    </source>
</evidence>
<evidence type="ECO:0000256" key="1">
    <source>
        <dbReference type="ARBA" id="ARBA00004613"/>
    </source>
</evidence>
<dbReference type="AlphaFoldDB" id="A0A8B9GXY4"/>
<dbReference type="PANTHER" id="PTHR12352">
    <property type="entry name" value="SECRETED MODULAR CALCIUM-BINDING PROTEIN"/>
    <property type="match status" value="1"/>
</dbReference>
<dbReference type="CDD" id="cd00191">
    <property type="entry name" value="TY"/>
    <property type="match status" value="1"/>
</dbReference>
<evidence type="ECO:0000313" key="9">
    <source>
        <dbReference type="Proteomes" id="UP000694621"/>
    </source>
</evidence>
<reference evidence="8" key="1">
    <citation type="submission" date="2025-08" db="UniProtKB">
        <authorList>
            <consortium name="Ensembl"/>
        </authorList>
    </citation>
    <scope>IDENTIFICATION</scope>
</reference>
<dbReference type="PROSITE" id="PS51162">
    <property type="entry name" value="THYROGLOBULIN_1_2"/>
    <property type="match status" value="1"/>
</dbReference>
<dbReference type="FunFam" id="4.10.800.10:FF:000001">
    <property type="entry name" value="Testican-3 isoform 2"/>
    <property type="match status" value="1"/>
</dbReference>